<evidence type="ECO:0000313" key="12">
    <source>
        <dbReference type="EMBL" id="SVA11707.1"/>
    </source>
</evidence>
<evidence type="ECO:0000256" key="7">
    <source>
        <dbReference type="ARBA" id="ARBA00022679"/>
    </source>
</evidence>
<evidence type="ECO:0000256" key="10">
    <source>
        <dbReference type="ARBA" id="ARBA00031082"/>
    </source>
</evidence>
<feature type="domain" description="Phosphoribosyltransferase" evidence="11">
    <location>
        <begin position="7"/>
        <end position="206"/>
    </location>
</feature>
<dbReference type="GO" id="GO:0044206">
    <property type="term" value="P:UMP salvage"/>
    <property type="evidence" value="ECO:0007669"/>
    <property type="project" value="UniProtKB-UniPathway"/>
</dbReference>
<dbReference type="PANTHER" id="PTHR32315:SF4">
    <property type="entry name" value="URACIL PHOSPHORIBOSYLTRANSFERASE, CHLOROPLASTIC"/>
    <property type="match status" value="1"/>
</dbReference>
<dbReference type="EMBL" id="UINC01004090">
    <property type="protein sequence ID" value="SVA11707.1"/>
    <property type="molecule type" value="Genomic_DNA"/>
</dbReference>
<name>A0A381TAK5_9ZZZZ</name>
<evidence type="ECO:0000259" key="11">
    <source>
        <dbReference type="Pfam" id="PF14681"/>
    </source>
</evidence>
<dbReference type="InterPro" id="IPR029057">
    <property type="entry name" value="PRTase-like"/>
</dbReference>
<proteinExistence type="inferred from homology"/>
<keyword evidence="6" id="KW-0328">Glycosyltransferase</keyword>
<dbReference type="Pfam" id="PF14681">
    <property type="entry name" value="UPRTase"/>
    <property type="match status" value="1"/>
</dbReference>
<dbReference type="GO" id="GO:0004845">
    <property type="term" value="F:uracil phosphoribosyltransferase activity"/>
    <property type="evidence" value="ECO:0007669"/>
    <property type="project" value="UniProtKB-EC"/>
</dbReference>
<dbReference type="CDD" id="cd06223">
    <property type="entry name" value="PRTases_typeI"/>
    <property type="match status" value="1"/>
</dbReference>
<dbReference type="InterPro" id="IPR005765">
    <property type="entry name" value="UPRT"/>
</dbReference>
<dbReference type="PANTHER" id="PTHR32315">
    <property type="entry name" value="ADENINE PHOSPHORIBOSYLTRANSFERASE"/>
    <property type="match status" value="1"/>
</dbReference>
<keyword evidence="8" id="KW-0547">Nucleotide-binding</keyword>
<accession>A0A381TAK5</accession>
<dbReference type="UniPathway" id="UPA00574">
    <property type="reaction ID" value="UER00636"/>
</dbReference>
<sequence>MPAHIVVHPVVQDALTVLRLNTTNAAEFRRNAARLTMALAVEATKALPLQNTTVETGLGKASAQRIDNEIVVVPVLRAGLSMLEPILTLLPTARVGYIGLERDEQTAIASSYYSKLPDQIASAHILLVDPMLATGGSAVAALDLLSDLGGSHAVLLSIVATDQGIRAVENHHSQTTIYTAAVDPTLNEQKFIVPGLGDFGDRLYGTD</sequence>
<dbReference type="NCBIfam" id="TIGR01091">
    <property type="entry name" value="upp"/>
    <property type="match status" value="1"/>
</dbReference>
<organism evidence="12">
    <name type="scientific">marine metagenome</name>
    <dbReference type="NCBI Taxonomy" id="408172"/>
    <lineage>
        <taxon>unclassified sequences</taxon>
        <taxon>metagenomes</taxon>
        <taxon>ecological metagenomes</taxon>
    </lineage>
</organism>
<comment type="pathway">
    <text evidence="2">Pyrimidine metabolism; UMP biosynthesis via salvage pathway; UMP from uracil: step 1/1.</text>
</comment>
<dbReference type="EC" id="2.4.2.9" evidence="4"/>
<evidence type="ECO:0000256" key="8">
    <source>
        <dbReference type="ARBA" id="ARBA00022741"/>
    </source>
</evidence>
<evidence type="ECO:0000256" key="3">
    <source>
        <dbReference type="ARBA" id="ARBA00009516"/>
    </source>
</evidence>
<dbReference type="GO" id="GO:0005525">
    <property type="term" value="F:GTP binding"/>
    <property type="evidence" value="ECO:0007669"/>
    <property type="project" value="UniProtKB-KW"/>
</dbReference>
<keyword evidence="9" id="KW-0342">GTP-binding</keyword>
<evidence type="ECO:0000256" key="9">
    <source>
        <dbReference type="ARBA" id="ARBA00023134"/>
    </source>
</evidence>
<dbReference type="InterPro" id="IPR000836">
    <property type="entry name" value="PRTase_dom"/>
</dbReference>
<gene>
    <name evidence="12" type="ORF">METZ01_LOCUS64561</name>
</gene>
<evidence type="ECO:0000256" key="6">
    <source>
        <dbReference type="ARBA" id="ARBA00022676"/>
    </source>
</evidence>
<dbReference type="SUPFAM" id="SSF53271">
    <property type="entry name" value="PRTase-like"/>
    <property type="match status" value="1"/>
</dbReference>
<keyword evidence="5" id="KW-0021">Allosteric enzyme</keyword>
<dbReference type="FunFam" id="3.40.50.2020:FF:000023">
    <property type="entry name" value="Probable uracil phosphoribosyltransferase"/>
    <property type="match status" value="1"/>
</dbReference>
<evidence type="ECO:0000256" key="4">
    <source>
        <dbReference type="ARBA" id="ARBA00011894"/>
    </source>
</evidence>
<protein>
    <recommendedName>
        <fullName evidence="4">uracil phosphoribosyltransferase</fullName>
        <ecNumber evidence="4">2.4.2.9</ecNumber>
    </recommendedName>
    <alternativeName>
        <fullName evidence="10">UMP pyrophosphorylase</fullName>
    </alternativeName>
</protein>
<dbReference type="NCBIfam" id="NF001097">
    <property type="entry name" value="PRK00129.1"/>
    <property type="match status" value="1"/>
</dbReference>
<comment type="cofactor">
    <cofactor evidence="1">
        <name>Mg(2+)</name>
        <dbReference type="ChEBI" id="CHEBI:18420"/>
    </cofactor>
</comment>
<comment type="similarity">
    <text evidence="3">Belongs to the UPRTase family.</text>
</comment>
<dbReference type="InterPro" id="IPR050054">
    <property type="entry name" value="UPRTase/APRTase"/>
</dbReference>
<dbReference type="AlphaFoldDB" id="A0A381TAK5"/>
<evidence type="ECO:0000256" key="1">
    <source>
        <dbReference type="ARBA" id="ARBA00001946"/>
    </source>
</evidence>
<evidence type="ECO:0000256" key="2">
    <source>
        <dbReference type="ARBA" id="ARBA00005180"/>
    </source>
</evidence>
<dbReference type="Gene3D" id="3.40.50.2020">
    <property type="match status" value="1"/>
</dbReference>
<dbReference type="GO" id="GO:0006223">
    <property type="term" value="P:uracil salvage"/>
    <property type="evidence" value="ECO:0007669"/>
    <property type="project" value="InterPro"/>
</dbReference>
<evidence type="ECO:0000256" key="5">
    <source>
        <dbReference type="ARBA" id="ARBA00022533"/>
    </source>
</evidence>
<keyword evidence="7" id="KW-0808">Transferase</keyword>
<reference evidence="12" key="1">
    <citation type="submission" date="2018-05" db="EMBL/GenBank/DDBJ databases">
        <authorList>
            <person name="Lanie J.A."/>
            <person name="Ng W.-L."/>
            <person name="Kazmierczak K.M."/>
            <person name="Andrzejewski T.M."/>
            <person name="Davidsen T.M."/>
            <person name="Wayne K.J."/>
            <person name="Tettelin H."/>
            <person name="Glass J.I."/>
            <person name="Rusch D."/>
            <person name="Podicherti R."/>
            <person name="Tsui H.-C.T."/>
            <person name="Winkler M.E."/>
        </authorList>
    </citation>
    <scope>NUCLEOTIDE SEQUENCE</scope>
</reference>